<dbReference type="InterPro" id="IPR001789">
    <property type="entry name" value="Sig_transdc_resp-reg_receiver"/>
</dbReference>
<dbReference type="PANTHER" id="PTHR43228:SF1">
    <property type="entry name" value="TWO-COMPONENT RESPONSE REGULATOR ARR22"/>
    <property type="match status" value="1"/>
</dbReference>
<gene>
    <name evidence="3" type="ORF">IB286_03860</name>
</gene>
<dbReference type="Gene3D" id="3.40.50.2300">
    <property type="match status" value="1"/>
</dbReference>
<dbReference type="AlphaFoldDB" id="A0A927C1G1"/>
<keyword evidence="4" id="KW-1185">Reference proteome</keyword>
<sequence>MNILVVDDSAAMRNMIIRTIRQAGLGDHDIAQAEDGAVALEAIRKSVPDMILADWNMPNMTGIELLEAMNEEGIKTLFGFITTEATADMRAKASAGGAKFLISKPFSVESFEKVLGAVM</sequence>
<evidence type="ECO:0000256" key="1">
    <source>
        <dbReference type="PROSITE-ProRule" id="PRU00169"/>
    </source>
</evidence>
<dbReference type="SUPFAM" id="SSF52172">
    <property type="entry name" value="CheY-like"/>
    <property type="match status" value="1"/>
</dbReference>
<evidence type="ECO:0000313" key="4">
    <source>
        <dbReference type="Proteomes" id="UP000610558"/>
    </source>
</evidence>
<dbReference type="SMART" id="SM00448">
    <property type="entry name" value="REC"/>
    <property type="match status" value="1"/>
</dbReference>
<name>A0A927C1G1_9GAMM</name>
<reference evidence="3" key="1">
    <citation type="submission" date="2020-09" db="EMBL/GenBank/DDBJ databases">
        <authorList>
            <person name="Yoon J.-W."/>
        </authorList>
    </citation>
    <scope>NUCLEOTIDE SEQUENCE</scope>
    <source>
        <strain evidence="3">KMU-158</strain>
    </source>
</reference>
<evidence type="ECO:0000313" key="3">
    <source>
        <dbReference type="EMBL" id="MBD2858132.1"/>
    </source>
</evidence>
<evidence type="ECO:0000259" key="2">
    <source>
        <dbReference type="PROSITE" id="PS50110"/>
    </source>
</evidence>
<feature type="domain" description="Response regulatory" evidence="2">
    <location>
        <begin position="2"/>
        <end position="119"/>
    </location>
</feature>
<dbReference type="Pfam" id="PF00072">
    <property type="entry name" value="Response_reg"/>
    <property type="match status" value="1"/>
</dbReference>
<dbReference type="PROSITE" id="PS50110">
    <property type="entry name" value="RESPONSE_REGULATORY"/>
    <property type="match status" value="1"/>
</dbReference>
<organism evidence="3 4">
    <name type="scientific">Spongiibacter pelagi</name>
    <dbReference type="NCBI Taxonomy" id="2760804"/>
    <lineage>
        <taxon>Bacteria</taxon>
        <taxon>Pseudomonadati</taxon>
        <taxon>Pseudomonadota</taxon>
        <taxon>Gammaproteobacteria</taxon>
        <taxon>Cellvibrionales</taxon>
        <taxon>Spongiibacteraceae</taxon>
        <taxon>Spongiibacter</taxon>
    </lineage>
</organism>
<keyword evidence="1" id="KW-0597">Phosphoprotein</keyword>
<dbReference type="PANTHER" id="PTHR43228">
    <property type="entry name" value="TWO-COMPONENT RESPONSE REGULATOR"/>
    <property type="match status" value="1"/>
</dbReference>
<dbReference type="RefSeq" id="WP_190762574.1">
    <property type="nucleotide sequence ID" value="NZ_JACXLD010000001.1"/>
</dbReference>
<accession>A0A927C1G1</accession>
<protein>
    <submittedName>
        <fullName evidence="3">Response regulator</fullName>
    </submittedName>
</protein>
<dbReference type="InterPro" id="IPR052048">
    <property type="entry name" value="ST_Response_Regulator"/>
</dbReference>
<proteinExistence type="predicted"/>
<dbReference type="InterPro" id="IPR011006">
    <property type="entry name" value="CheY-like_superfamily"/>
</dbReference>
<dbReference type="EMBL" id="JACXLD010000001">
    <property type="protein sequence ID" value="MBD2858132.1"/>
    <property type="molecule type" value="Genomic_DNA"/>
</dbReference>
<feature type="modified residue" description="4-aspartylphosphate" evidence="1">
    <location>
        <position position="54"/>
    </location>
</feature>
<dbReference type="GO" id="GO:0000160">
    <property type="term" value="P:phosphorelay signal transduction system"/>
    <property type="evidence" value="ECO:0007669"/>
    <property type="project" value="InterPro"/>
</dbReference>
<dbReference type="Proteomes" id="UP000610558">
    <property type="component" value="Unassembled WGS sequence"/>
</dbReference>
<comment type="caution">
    <text evidence="3">The sequence shown here is derived from an EMBL/GenBank/DDBJ whole genome shotgun (WGS) entry which is preliminary data.</text>
</comment>